<sequence length="86" mass="9721">MIIFLVMVHSEADWINTLILSCVDPCDVQKSSFQNECQSERESSRFGSWILPGQCWFRAPPQISDQSRVLTSSRPLGTSLALFART</sequence>
<evidence type="ECO:0000313" key="1">
    <source>
        <dbReference type="Proteomes" id="UP000095287"/>
    </source>
</evidence>
<dbReference type="AlphaFoldDB" id="A0A1I7Z788"/>
<evidence type="ECO:0000313" key="2">
    <source>
        <dbReference type="WBParaSite" id="L893_g23477.t1"/>
    </source>
</evidence>
<dbReference type="Proteomes" id="UP000095287">
    <property type="component" value="Unplaced"/>
</dbReference>
<reference evidence="2" key="1">
    <citation type="submission" date="2016-11" db="UniProtKB">
        <authorList>
            <consortium name="WormBaseParasite"/>
        </authorList>
    </citation>
    <scope>IDENTIFICATION</scope>
</reference>
<protein>
    <submittedName>
        <fullName evidence="2">Secreted protein</fullName>
    </submittedName>
</protein>
<keyword evidence="1" id="KW-1185">Reference proteome</keyword>
<accession>A0A1I7Z788</accession>
<name>A0A1I7Z788_9BILA</name>
<organism evidence="1 2">
    <name type="scientific">Steinernema glaseri</name>
    <dbReference type="NCBI Taxonomy" id="37863"/>
    <lineage>
        <taxon>Eukaryota</taxon>
        <taxon>Metazoa</taxon>
        <taxon>Ecdysozoa</taxon>
        <taxon>Nematoda</taxon>
        <taxon>Chromadorea</taxon>
        <taxon>Rhabditida</taxon>
        <taxon>Tylenchina</taxon>
        <taxon>Panagrolaimomorpha</taxon>
        <taxon>Strongyloidoidea</taxon>
        <taxon>Steinernematidae</taxon>
        <taxon>Steinernema</taxon>
    </lineage>
</organism>
<dbReference type="WBParaSite" id="L893_g23477.t1">
    <property type="protein sequence ID" value="L893_g23477.t1"/>
    <property type="gene ID" value="L893_g23477"/>
</dbReference>
<proteinExistence type="predicted"/>